<evidence type="ECO:0000256" key="1">
    <source>
        <dbReference type="SAM" id="Coils"/>
    </source>
</evidence>
<accession>Q4RT08</accession>
<reference evidence="3" key="1">
    <citation type="journal article" date="2004" name="Nature">
        <title>Genome duplication in the teleost fish Tetraodon nigroviridis reveals the early vertebrate proto-karyotype.</title>
        <authorList>
            <person name="Jaillon O."/>
            <person name="Aury J.-M."/>
            <person name="Brunet F."/>
            <person name="Petit J.-L."/>
            <person name="Stange-Thomann N."/>
            <person name="Mauceli E."/>
            <person name="Bouneau L."/>
            <person name="Fischer C."/>
            <person name="Ozouf-Costaz C."/>
            <person name="Bernot A."/>
            <person name="Nicaud S."/>
            <person name="Jaffe D."/>
            <person name="Fisher S."/>
            <person name="Lutfalla G."/>
            <person name="Dossat C."/>
            <person name="Segurens B."/>
            <person name="Dasilva C."/>
            <person name="Salanoubat M."/>
            <person name="Levy M."/>
            <person name="Boudet N."/>
            <person name="Castellano S."/>
            <person name="Anthouard V."/>
            <person name="Jubin C."/>
            <person name="Castelli V."/>
            <person name="Katinka M."/>
            <person name="Vacherie B."/>
            <person name="Biemont C."/>
            <person name="Skalli Z."/>
            <person name="Cattolico L."/>
            <person name="Poulain J."/>
            <person name="De Berardinis V."/>
            <person name="Cruaud C."/>
            <person name="Duprat S."/>
            <person name="Brottier P."/>
            <person name="Coutanceau J.-P."/>
            <person name="Gouzy J."/>
            <person name="Parra G."/>
            <person name="Lardier G."/>
            <person name="Chapple C."/>
            <person name="McKernan K.J."/>
            <person name="McEwan P."/>
            <person name="Bosak S."/>
            <person name="Kellis M."/>
            <person name="Volff J.-N."/>
            <person name="Guigo R."/>
            <person name="Zody M.C."/>
            <person name="Mesirov J."/>
            <person name="Lindblad-Toh K."/>
            <person name="Birren B."/>
            <person name="Nusbaum C."/>
            <person name="Kahn D."/>
            <person name="Robinson-Rechavi M."/>
            <person name="Laudet V."/>
            <person name="Schachter V."/>
            <person name="Quetier F."/>
            <person name="Saurin W."/>
            <person name="Scarpelli C."/>
            <person name="Wincker P."/>
            <person name="Lander E.S."/>
            <person name="Weissenbach J."/>
            <person name="Roest Crollius H."/>
        </authorList>
    </citation>
    <scope>NUCLEOTIDE SEQUENCE [LARGE SCALE GENOMIC DNA]</scope>
</reference>
<keyword evidence="1" id="KW-0175">Coiled coil</keyword>
<evidence type="ECO:0000313" key="3">
    <source>
        <dbReference type="EMBL" id="CAG08474.1"/>
    </source>
</evidence>
<comment type="caution">
    <text evidence="3">The sequence shown here is derived from an EMBL/GenBank/DDBJ whole genome shotgun (WGS) entry which is preliminary data.</text>
</comment>
<sequence length="477" mass="52601">MATSGDSCQSKLQFESQRVSLSAEVQPSVPASKKCRKDEEAPEWKKVQVNHAELSLSGLQQRRKVKQPLFPGLTEHNGTLEGAKVLFYTPACFARTSTTGCRESRAGGGDKLSGVCSERQQGPAARAAEAEAVEFPRETGGGLRAPSDGHTLRESAEEQAAESRLSELQGDLDECTTRKGVLEKTLARKELQLFDLQEQQRSWCAERDGLRGALQVLGNQLSRVAKEAQEQTPRRVVKEAVEEERRRCEAQQAEAVRVQRERLEEEIRQRERSVALALKEEAAQLKTVRPLPCGIAKVGREAQRCCARTIDVAGPSLQKLQEMERDSCAQQGGREPWLAAVCQTLGEEHQAEPQRSERRQTPVAATSCQEQERRLQAKHLGSERDQALRTVTERLLQEHVEELSSWRWARLDDGGADGGAAASLRKQLRAKDAELEAGSRRHGSVEGADGSSPGAPVGGGADGRAREVRFRKSIPRR</sequence>
<proteinExistence type="predicted"/>
<dbReference type="EMBL" id="CAAE01014999">
    <property type="protein sequence ID" value="CAG08474.1"/>
    <property type="molecule type" value="Genomic_DNA"/>
</dbReference>
<dbReference type="OrthoDB" id="6158625at2759"/>
<feature type="coiled-coil region" evidence="1">
    <location>
        <begin position="234"/>
        <end position="280"/>
    </location>
</feature>
<evidence type="ECO:0000256" key="2">
    <source>
        <dbReference type="SAM" id="MobiDB-lite"/>
    </source>
</evidence>
<protein>
    <submittedName>
        <fullName evidence="3">(spotted green pufferfish) hypothetical protein</fullName>
    </submittedName>
</protein>
<dbReference type="KEGG" id="tng:GSTEN00029472G001"/>
<feature type="region of interest" description="Disordered" evidence="2">
    <location>
        <begin position="136"/>
        <end position="160"/>
    </location>
</feature>
<organism evidence="3">
    <name type="scientific">Tetraodon nigroviridis</name>
    <name type="common">Spotted green pufferfish</name>
    <name type="synonym">Chelonodon nigroviridis</name>
    <dbReference type="NCBI Taxonomy" id="99883"/>
    <lineage>
        <taxon>Eukaryota</taxon>
        <taxon>Metazoa</taxon>
        <taxon>Chordata</taxon>
        <taxon>Craniata</taxon>
        <taxon>Vertebrata</taxon>
        <taxon>Euteleostomi</taxon>
        <taxon>Actinopterygii</taxon>
        <taxon>Neopterygii</taxon>
        <taxon>Teleostei</taxon>
        <taxon>Neoteleostei</taxon>
        <taxon>Acanthomorphata</taxon>
        <taxon>Eupercaria</taxon>
        <taxon>Tetraodontiformes</taxon>
        <taxon>Tetradontoidea</taxon>
        <taxon>Tetraodontidae</taxon>
        <taxon>Tetraodon</taxon>
    </lineage>
</organism>
<reference evidence="3" key="2">
    <citation type="submission" date="2004-02" db="EMBL/GenBank/DDBJ databases">
        <authorList>
            <consortium name="Genoscope"/>
            <consortium name="Whitehead Institute Centre for Genome Research"/>
        </authorList>
    </citation>
    <scope>NUCLEOTIDE SEQUENCE</scope>
</reference>
<gene>
    <name evidence="3" type="ORF">GSTENG00029472001</name>
</gene>
<feature type="region of interest" description="Disordered" evidence="2">
    <location>
        <begin position="432"/>
        <end position="477"/>
    </location>
</feature>
<name>Q4RT08_TETNG</name>
<dbReference type="AlphaFoldDB" id="Q4RT08"/>
<feature type="compositionally biased region" description="Basic and acidic residues" evidence="2">
    <location>
        <begin position="348"/>
        <end position="360"/>
    </location>
</feature>
<feature type="region of interest" description="Disordered" evidence="2">
    <location>
        <begin position="348"/>
        <end position="368"/>
    </location>
</feature>